<feature type="region of interest" description="Disordered" evidence="8">
    <location>
        <begin position="149"/>
        <end position="323"/>
    </location>
</feature>
<dbReference type="Pfam" id="PF05278">
    <property type="entry name" value="PEARLI-4"/>
    <property type="match status" value="1"/>
</dbReference>
<dbReference type="Proteomes" id="UP001428341">
    <property type="component" value="Unassembled WGS sequence"/>
</dbReference>
<dbReference type="GO" id="GO:0000974">
    <property type="term" value="C:Prp19 complex"/>
    <property type="evidence" value="ECO:0007669"/>
    <property type="project" value="TreeGrafter"/>
</dbReference>
<evidence type="ECO:0000256" key="8">
    <source>
        <dbReference type="SAM" id="MobiDB-lite"/>
    </source>
</evidence>
<evidence type="ECO:0000256" key="1">
    <source>
        <dbReference type="ARBA" id="ARBA00004123"/>
    </source>
</evidence>
<accession>A0AAP0QAV0</accession>
<evidence type="ECO:0000256" key="2">
    <source>
        <dbReference type="ARBA" id="ARBA00010028"/>
    </source>
</evidence>
<keyword evidence="4" id="KW-0747">Spliceosome</keyword>
<feature type="region of interest" description="Disordered" evidence="8">
    <location>
        <begin position="578"/>
        <end position="602"/>
    </location>
</feature>
<dbReference type="EMBL" id="JBCGBO010000025">
    <property type="protein sequence ID" value="KAK9176464.1"/>
    <property type="molecule type" value="Genomic_DNA"/>
</dbReference>
<feature type="compositionally biased region" description="Basic and acidic residues" evidence="8">
    <location>
        <begin position="271"/>
        <end position="288"/>
    </location>
</feature>
<keyword evidence="10" id="KW-1185">Reference proteome</keyword>
<evidence type="ECO:0000256" key="7">
    <source>
        <dbReference type="SAM" id="Coils"/>
    </source>
</evidence>
<dbReference type="InterPro" id="IPR013260">
    <property type="entry name" value="mRNA_splic_SYF2"/>
</dbReference>
<dbReference type="InterPro" id="IPR007942">
    <property type="entry name" value="PLipase-like"/>
</dbReference>
<evidence type="ECO:0000256" key="6">
    <source>
        <dbReference type="ARBA" id="ARBA00023242"/>
    </source>
</evidence>
<keyword evidence="3" id="KW-0507">mRNA processing</keyword>
<evidence type="ECO:0000256" key="3">
    <source>
        <dbReference type="ARBA" id="ARBA00022664"/>
    </source>
</evidence>
<gene>
    <name evidence="9" type="ORF">WN944_028481</name>
</gene>
<organism evidence="9 10">
    <name type="scientific">Citrus x changshan-huyou</name>
    <dbReference type="NCBI Taxonomy" id="2935761"/>
    <lineage>
        <taxon>Eukaryota</taxon>
        <taxon>Viridiplantae</taxon>
        <taxon>Streptophyta</taxon>
        <taxon>Embryophyta</taxon>
        <taxon>Tracheophyta</taxon>
        <taxon>Spermatophyta</taxon>
        <taxon>Magnoliopsida</taxon>
        <taxon>eudicotyledons</taxon>
        <taxon>Gunneridae</taxon>
        <taxon>Pentapetalae</taxon>
        <taxon>rosids</taxon>
        <taxon>malvids</taxon>
        <taxon>Sapindales</taxon>
        <taxon>Rutaceae</taxon>
        <taxon>Aurantioideae</taxon>
        <taxon>Citrus</taxon>
    </lineage>
</organism>
<dbReference type="PANTHER" id="PTHR13264:SF5">
    <property type="entry name" value="PRE-MRNA-SPLICING FACTOR SYF2"/>
    <property type="match status" value="1"/>
</dbReference>
<evidence type="ECO:0000256" key="4">
    <source>
        <dbReference type="ARBA" id="ARBA00022728"/>
    </source>
</evidence>
<evidence type="ECO:0008006" key="11">
    <source>
        <dbReference type="Google" id="ProtNLM"/>
    </source>
</evidence>
<name>A0AAP0QAV0_9ROSI</name>
<feature type="compositionally biased region" description="Basic and acidic residues" evidence="8">
    <location>
        <begin position="631"/>
        <end position="640"/>
    </location>
</feature>
<comment type="caution">
    <text evidence="9">The sequence shown here is derived from an EMBL/GenBank/DDBJ whole genome shotgun (WGS) entry which is preliminary data.</text>
</comment>
<dbReference type="GO" id="GO:0071014">
    <property type="term" value="C:post-mRNA release spliceosomal complex"/>
    <property type="evidence" value="ECO:0007669"/>
    <property type="project" value="TreeGrafter"/>
</dbReference>
<dbReference type="GO" id="GO:0008380">
    <property type="term" value="P:RNA splicing"/>
    <property type="evidence" value="ECO:0007669"/>
    <property type="project" value="UniProtKB-KW"/>
</dbReference>
<keyword evidence="7" id="KW-0175">Coiled coil</keyword>
<keyword evidence="5" id="KW-0508">mRNA splicing</keyword>
<dbReference type="GO" id="GO:0006397">
    <property type="term" value="P:mRNA processing"/>
    <property type="evidence" value="ECO:0007669"/>
    <property type="project" value="UniProtKB-KW"/>
</dbReference>
<dbReference type="AlphaFoldDB" id="A0AAP0QAV0"/>
<feature type="coiled-coil region" evidence="7">
    <location>
        <begin position="441"/>
        <end position="499"/>
    </location>
</feature>
<protein>
    <recommendedName>
        <fullName evidence="11">Pre-mRNA-splicing factor SYF2</fullName>
    </recommendedName>
</protein>
<comment type="subcellular location">
    <subcellularLocation>
        <location evidence="1">Nucleus</location>
    </subcellularLocation>
</comment>
<evidence type="ECO:0000313" key="9">
    <source>
        <dbReference type="EMBL" id="KAK9176464.1"/>
    </source>
</evidence>
<reference evidence="9 10" key="1">
    <citation type="submission" date="2024-05" db="EMBL/GenBank/DDBJ databases">
        <title>Haplotype-resolved chromosome-level genome assembly of Huyou (Citrus changshanensis).</title>
        <authorList>
            <person name="Miao C."/>
            <person name="Chen W."/>
            <person name="Wu Y."/>
            <person name="Wang L."/>
            <person name="Zhao S."/>
            <person name="Grierson D."/>
            <person name="Xu C."/>
            <person name="Chen K."/>
        </authorList>
    </citation>
    <scope>NUCLEOTIDE SEQUENCE [LARGE SCALE GENOMIC DNA]</scope>
    <source>
        <strain evidence="9">01-14</strain>
        <tissue evidence="9">Leaf</tissue>
    </source>
</reference>
<dbReference type="PANTHER" id="PTHR13264">
    <property type="entry name" value="GCIP-INTERACTING PROTEIN P29"/>
    <property type="match status" value="1"/>
</dbReference>
<evidence type="ECO:0000256" key="5">
    <source>
        <dbReference type="ARBA" id="ARBA00023187"/>
    </source>
</evidence>
<keyword evidence="6" id="KW-0539">Nucleus</keyword>
<feature type="compositionally biased region" description="Basic and acidic residues" evidence="8">
    <location>
        <begin position="194"/>
        <end position="235"/>
    </location>
</feature>
<dbReference type="Pfam" id="PF08231">
    <property type="entry name" value="SYF2"/>
    <property type="match status" value="1"/>
</dbReference>
<feature type="region of interest" description="Disordered" evidence="8">
    <location>
        <begin position="627"/>
        <end position="647"/>
    </location>
</feature>
<comment type="similarity">
    <text evidence="2">Belongs to the SYF2 family.</text>
</comment>
<evidence type="ECO:0000313" key="10">
    <source>
        <dbReference type="Proteomes" id="UP001428341"/>
    </source>
</evidence>
<dbReference type="GO" id="GO:0071013">
    <property type="term" value="C:catalytic step 2 spliceosome"/>
    <property type="evidence" value="ECO:0007669"/>
    <property type="project" value="TreeGrafter"/>
</dbReference>
<feature type="compositionally biased region" description="Polar residues" evidence="8">
    <location>
        <begin position="259"/>
        <end position="270"/>
    </location>
</feature>
<proteinExistence type="inferred from homology"/>
<sequence>MAAENGRVHPNCLNASNPYHECGMACLEKIAQGHGHKETPKKKLDYHNGVKEGVISKMKNEERKVNPNCIKASNPYHECGERCFKRNGEANALGFKKQSDNHNGVTEGVISVKKNEGRKVDPTCIKASNPYHECGEHCFKRNGEANARGVNKESGSWSFGRKNKASDSQPGSPLTPRAVDKVAVGGQKANGQHARSENYPKKKVESENGKSFSRPEHFSREIHPEDHSLNKEKVRSTQSVPPSENIKMNDMSKSPPKESATSLPGASPSKNGKDNKVQAPIEIHHSTEDGGEDIPSPADGSRNFSFSGIDLASGDSDDEEAQSVISDSVSVGKYHVRASISSILQSIISRYGDIAANCNLESNSMRAYYLECLCSVVQELQSTSLMQMTKAKVKEMMAVLKDVESAQIDVDWLRNILNEISEAIEFSTQHQTIDAAKANCVNLLESTKKELESQMNELALKEKEVAGLKESVAKTKARLSDLELESNRLEQIIQATQSKEIEVLLEERGEVMEERRVHPDCINASNPYHECVDYCFRKIAEAKVRMVEDEREAVQASGSSGQSNTLASDVAEDLHDENPKLEAGSDSDNDKPAEEDVEGDFTKLTGRQKKLFELRLKMNEARKANQTAMVAEKKRMEPPQESRGISKQKWLEERKRKIGKLLDANGLDMTKAFMLDTQEAAEAKYKKWEKDPAPVGWDVFNQKALYDAYKKRTKNVEVDLEEYNKMKEADPEFYRDASSLQYGKSPKISEDKIDRMVKELKDREEKRNSFSRRRRFHEEKDIDSINDRNEHFNKKIERAFGKYTLEIKNNLERGTALPD</sequence>